<gene>
    <name evidence="1" type="ORF">A6A05_00540</name>
</gene>
<dbReference type="OrthoDB" id="9805877at2"/>
<evidence type="ECO:0000313" key="1">
    <source>
        <dbReference type="EMBL" id="OAN55082.1"/>
    </source>
</evidence>
<dbReference type="AlphaFoldDB" id="A0A178MW76"/>
<dbReference type="EMBL" id="LWQU01000104">
    <property type="protein sequence ID" value="OAN55082.1"/>
    <property type="molecule type" value="Genomic_DNA"/>
</dbReference>
<keyword evidence="2" id="KW-1185">Reference proteome</keyword>
<dbReference type="STRING" id="1437059.A6A05_00540"/>
<name>A0A178MW76_9PROT</name>
<dbReference type="Gene3D" id="3.20.20.370">
    <property type="entry name" value="Glycoside hydrolase/deacetylase"/>
    <property type="match status" value="1"/>
</dbReference>
<reference evidence="1 2" key="1">
    <citation type="submission" date="2016-04" db="EMBL/GenBank/DDBJ databases">
        <title>Draft genome sequence of freshwater magnetotactic bacteria Magnetospirillum marisnigri SP-1 and Magnetospirillum moscoviense BB-1.</title>
        <authorList>
            <person name="Koziaeva V."/>
            <person name="Dziuba M.V."/>
            <person name="Ivanov T.M."/>
            <person name="Kuznetsov B."/>
            <person name="Grouzdev D.S."/>
        </authorList>
    </citation>
    <scope>NUCLEOTIDE SEQUENCE [LARGE SCALE GENOMIC DNA]</scope>
    <source>
        <strain evidence="1 2">BB-1</strain>
    </source>
</reference>
<sequence>MSTTWAITFDIDWAPDWCIAHCAQMCRKAQVPATFFATHAADALDDLRRDPLFEIGIHPNFLAGSSHGATPADVVEHCLTFVPEARAMRTHALVQSSPLLALVCDRAPTITTDVSVLLPDHPGLRPTDTWLGTPPRRLTRLPYLWEDALYADWPDRDWARPCPARHGLAIHNFHPVWVACNLDSNASYRRLKEELDGRPMTELARRRCNPDPGAGTALSTLLSAIGRGGQTISAITDAYLGEAPCALP</sequence>
<proteinExistence type="predicted"/>
<organism evidence="1 2">
    <name type="scientific">Magnetospirillum moscoviense</name>
    <dbReference type="NCBI Taxonomy" id="1437059"/>
    <lineage>
        <taxon>Bacteria</taxon>
        <taxon>Pseudomonadati</taxon>
        <taxon>Pseudomonadota</taxon>
        <taxon>Alphaproteobacteria</taxon>
        <taxon>Rhodospirillales</taxon>
        <taxon>Rhodospirillaceae</taxon>
        <taxon>Magnetospirillum</taxon>
    </lineage>
</organism>
<dbReference type="Pfam" id="PF22537">
    <property type="entry name" value="WbmS-like"/>
    <property type="match status" value="1"/>
</dbReference>
<dbReference type="Proteomes" id="UP000078543">
    <property type="component" value="Unassembled WGS sequence"/>
</dbReference>
<protein>
    <submittedName>
        <fullName evidence="1">Uncharacterized protein</fullName>
    </submittedName>
</protein>
<accession>A0A178MW76</accession>
<dbReference type="InterPro" id="IPR054492">
    <property type="entry name" value="WbmS-like"/>
</dbReference>
<dbReference type="RefSeq" id="WP_068498172.1">
    <property type="nucleotide sequence ID" value="NZ_LWQU01000104.1"/>
</dbReference>
<evidence type="ECO:0000313" key="2">
    <source>
        <dbReference type="Proteomes" id="UP000078543"/>
    </source>
</evidence>
<comment type="caution">
    <text evidence="1">The sequence shown here is derived from an EMBL/GenBank/DDBJ whole genome shotgun (WGS) entry which is preliminary data.</text>
</comment>